<dbReference type="EMBL" id="KV784361">
    <property type="protein sequence ID" value="OEU13536.1"/>
    <property type="molecule type" value="Genomic_DNA"/>
</dbReference>
<dbReference type="InParanoid" id="A0A1E7F5V5"/>
<feature type="compositionally biased region" description="Polar residues" evidence="1">
    <location>
        <begin position="41"/>
        <end position="51"/>
    </location>
</feature>
<keyword evidence="3" id="KW-1185">Reference proteome</keyword>
<dbReference type="AlphaFoldDB" id="A0A1E7F5V5"/>
<name>A0A1E7F5V5_9STRA</name>
<sequence>MTMGCASSRSKIVESTTAVETNATKPPNSLATSKIPANVPPESTNTSTTANHPEARAATSNGTNPSADTKTSPAAPAPAANNNKATARTKKSIAAPAPGVKHVRGAYSGKGWAPPQKEWESNSKEKGDKTTIEIEDEWDDDGNLQRTTTKHTTTPDWKKTTEKTIEIIPAEEAEKMGLGRK</sequence>
<organism evidence="2 3">
    <name type="scientific">Fragilariopsis cylindrus CCMP1102</name>
    <dbReference type="NCBI Taxonomy" id="635003"/>
    <lineage>
        <taxon>Eukaryota</taxon>
        <taxon>Sar</taxon>
        <taxon>Stramenopiles</taxon>
        <taxon>Ochrophyta</taxon>
        <taxon>Bacillariophyta</taxon>
        <taxon>Bacillariophyceae</taxon>
        <taxon>Bacillariophycidae</taxon>
        <taxon>Bacillariales</taxon>
        <taxon>Bacillariaceae</taxon>
        <taxon>Fragilariopsis</taxon>
    </lineage>
</organism>
<feature type="compositionally biased region" description="Acidic residues" evidence="1">
    <location>
        <begin position="133"/>
        <end position="142"/>
    </location>
</feature>
<feature type="compositionally biased region" description="Basic and acidic residues" evidence="1">
    <location>
        <begin position="156"/>
        <end position="165"/>
    </location>
</feature>
<feature type="compositionally biased region" description="Polar residues" evidence="1">
    <location>
        <begin position="1"/>
        <end position="32"/>
    </location>
</feature>
<reference evidence="2 3" key="1">
    <citation type="submission" date="2016-09" db="EMBL/GenBank/DDBJ databases">
        <title>Extensive genetic diversity and differential bi-allelic expression allows diatom success in the polar Southern Ocean.</title>
        <authorList>
            <consortium name="DOE Joint Genome Institute"/>
            <person name="Mock T."/>
            <person name="Otillar R.P."/>
            <person name="Strauss J."/>
            <person name="Dupont C."/>
            <person name="Frickenhaus S."/>
            <person name="Maumus F."/>
            <person name="Mcmullan M."/>
            <person name="Sanges R."/>
            <person name="Schmutz J."/>
            <person name="Toseland A."/>
            <person name="Valas R."/>
            <person name="Veluchamy A."/>
            <person name="Ward B.J."/>
            <person name="Allen A."/>
            <person name="Barry K."/>
            <person name="Falciatore A."/>
            <person name="Ferrante M."/>
            <person name="Fortunato A.E."/>
            <person name="Gloeckner G."/>
            <person name="Gruber A."/>
            <person name="Hipkin R."/>
            <person name="Janech M."/>
            <person name="Kroth P."/>
            <person name="Leese F."/>
            <person name="Lindquist E."/>
            <person name="Lyon B.R."/>
            <person name="Martin J."/>
            <person name="Mayer C."/>
            <person name="Parker M."/>
            <person name="Quesneville H."/>
            <person name="Raymond J."/>
            <person name="Uhlig C."/>
            <person name="Valentin K.U."/>
            <person name="Worden A.Z."/>
            <person name="Armbrust E.V."/>
            <person name="Bowler C."/>
            <person name="Green B."/>
            <person name="Moulton V."/>
            <person name="Van Oosterhout C."/>
            <person name="Grigoriev I."/>
        </authorList>
    </citation>
    <scope>NUCLEOTIDE SEQUENCE [LARGE SCALE GENOMIC DNA]</scope>
    <source>
        <strain evidence="2 3">CCMP1102</strain>
    </source>
</reference>
<dbReference type="OrthoDB" id="45948at2759"/>
<accession>A0A1E7F5V5</accession>
<dbReference type="KEGG" id="fcy:FRACYDRAFT_241873"/>
<proteinExistence type="predicted"/>
<feature type="compositionally biased region" description="Basic and acidic residues" evidence="1">
    <location>
        <begin position="172"/>
        <end position="181"/>
    </location>
</feature>
<dbReference type="Proteomes" id="UP000095751">
    <property type="component" value="Unassembled WGS sequence"/>
</dbReference>
<feature type="compositionally biased region" description="Low complexity" evidence="1">
    <location>
        <begin position="65"/>
        <end position="86"/>
    </location>
</feature>
<protein>
    <submittedName>
        <fullName evidence="2">Uncharacterized protein</fullName>
    </submittedName>
</protein>
<gene>
    <name evidence="2" type="ORF">FRACYDRAFT_241873</name>
</gene>
<evidence type="ECO:0000313" key="2">
    <source>
        <dbReference type="EMBL" id="OEU13536.1"/>
    </source>
</evidence>
<evidence type="ECO:0000256" key="1">
    <source>
        <dbReference type="SAM" id="MobiDB-lite"/>
    </source>
</evidence>
<evidence type="ECO:0000313" key="3">
    <source>
        <dbReference type="Proteomes" id="UP000095751"/>
    </source>
</evidence>
<feature type="compositionally biased region" description="Basic and acidic residues" evidence="1">
    <location>
        <begin position="117"/>
        <end position="132"/>
    </location>
</feature>
<feature type="region of interest" description="Disordered" evidence="1">
    <location>
        <begin position="1"/>
        <end position="181"/>
    </location>
</feature>